<dbReference type="EMBL" id="JBJYXY010000001">
    <property type="protein sequence ID" value="MFN2975618.1"/>
    <property type="molecule type" value="Genomic_DNA"/>
</dbReference>
<dbReference type="Gene3D" id="3.20.20.140">
    <property type="entry name" value="Metal-dependent hydrolases"/>
    <property type="match status" value="1"/>
</dbReference>
<dbReference type="PANTHER" id="PTHR39181:SF1">
    <property type="entry name" value="TYROSINE-PROTEIN PHOSPHATASE YWQE"/>
    <property type="match status" value="1"/>
</dbReference>
<evidence type="ECO:0000256" key="1">
    <source>
        <dbReference type="ARBA" id="ARBA00005750"/>
    </source>
</evidence>
<dbReference type="SUPFAM" id="SSF51556">
    <property type="entry name" value="Metallo-dependent hydrolases"/>
    <property type="match status" value="1"/>
</dbReference>
<accession>A0ABW9KJX6</accession>
<name>A0ABW9KJX6_9BACT</name>
<evidence type="ECO:0000313" key="5">
    <source>
        <dbReference type="EMBL" id="MFN2975618.1"/>
    </source>
</evidence>
<dbReference type="Pfam" id="PF19567">
    <property type="entry name" value="CpsB_CapC"/>
    <property type="match status" value="1"/>
</dbReference>
<keyword evidence="6" id="KW-1185">Reference proteome</keyword>
<evidence type="ECO:0000313" key="6">
    <source>
        <dbReference type="Proteomes" id="UP001634747"/>
    </source>
</evidence>
<keyword evidence="3" id="KW-0378">Hydrolase</keyword>
<proteinExistence type="inferred from homology"/>
<evidence type="ECO:0000256" key="3">
    <source>
        <dbReference type="ARBA" id="ARBA00022801"/>
    </source>
</evidence>
<evidence type="ECO:0000256" key="2">
    <source>
        <dbReference type="ARBA" id="ARBA00013064"/>
    </source>
</evidence>
<dbReference type="InterPro" id="IPR032466">
    <property type="entry name" value="Metal_Hydrolase"/>
</dbReference>
<dbReference type="PIRSF" id="PIRSF016557">
    <property type="entry name" value="Caps_synth_CpsB"/>
    <property type="match status" value="1"/>
</dbReference>
<organism evidence="5 6">
    <name type="scientific">Terriglobus aquaticus</name>
    <dbReference type="NCBI Taxonomy" id="940139"/>
    <lineage>
        <taxon>Bacteria</taxon>
        <taxon>Pseudomonadati</taxon>
        <taxon>Acidobacteriota</taxon>
        <taxon>Terriglobia</taxon>
        <taxon>Terriglobales</taxon>
        <taxon>Acidobacteriaceae</taxon>
        <taxon>Terriglobus</taxon>
    </lineage>
</organism>
<dbReference type="RefSeq" id="WP_263412862.1">
    <property type="nucleotide sequence ID" value="NZ_BAABBH010000001.1"/>
</dbReference>
<comment type="catalytic activity">
    <reaction evidence="4">
        <text>O-phospho-L-tyrosyl-[protein] + H2O = L-tyrosyl-[protein] + phosphate</text>
        <dbReference type="Rhea" id="RHEA:10684"/>
        <dbReference type="Rhea" id="RHEA-COMP:10136"/>
        <dbReference type="Rhea" id="RHEA-COMP:20101"/>
        <dbReference type="ChEBI" id="CHEBI:15377"/>
        <dbReference type="ChEBI" id="CHEBI:43474"/>
        <dbReference type="ChEBI" id="CHEBI:46858"/>
        <dbReference type="ChEBI" id="CHEBI:61978"/>
        <dbReference type="EC" id="3.1.3.48"/>
    </reaction>
</comment>
<protein>
    <recommendedName>
        <fullName evidence="2">protein-tyrosine-phosphatase</fullName>
        <ecNumber evidence="2">3.1.3.48</ecNumber>
    </recommendedName>
</protein>
<evidence type="ECO:0000256" key="4">
    <source>
        <dbReference type="ARBA" id="ARBA00051722"/>
    </source>
</evidence>
<dbReference type="PANTHER" id="PTHR39181">
    <property type="entry name" value="TYROSINE-PROTEIN PHOSPHATASE YWQE"/>
    <property type="match status" value="1"/>
</dbReference>
<reference evidence="5 6" key="1">
    <citation type="submission" date="2024-12" db="EMBL/GenBank/DDBJ databases">
        <authorList>
            <person name="Lee Y."/>
        </authorList>
    </citation>
    <scope>NUCLEOTIDE SEQUENCE [LARGE SCALE GENOMIC DNA]</scope>
    <source>
        <strain evidence="5 6">03SUJ4</strain>
    </source>
</reference>
<dbReference type="InterPro" id="IPR016667">
    <property type="entry name" value="Caps_polysacc_synth_CpsB/CapC"/>
</dbReference>
<dbReference type="EC" id="3.1.3.48" evidence="2"/>
<comment type="similarity">
    <text evidence="1">Belongs to the metallo-dependent hydrolases superfamily. CpsB/CapC family.</text>
</comment>
<comment type="caution">
    <text evidence="5">The sequence shown here is derived from an EMBL/GenBank/DDBJ whole genome shotgun (WGS) entry which is preliminary data.</text>
</comment>
<gene>
    <name evidence="5" type="ORF">ACK2TP_07570</name>
</gene>
<dbReference type="Proteomes" id="UP001634747">
    <property type="component" value="Unassembled WGS sequence"/>
</dbReference>
<sequence>MVDIHHHLIFGVDDGSPDLPTSVAMVQMAAEDGVTHLVATPHANEQYPYDRSAHEVRLRQIRDALPQSVSSRIQLGLGSDFHLDYDNTANIGAVTKQYAINGGPYLLIELSDTGIPARIDELLYQMRVAGLTPILTHPERNSTLQRSRSRLREWMKADMLVQVTANSLTGQFGKLANRIAWELMENRWVHFVSSDAHDLTRRTPRLSAAYEAVRKRMGEDTAERLFVINPLAVFQGKGLPPQPEALGVFTDERRSWFSDLMRRFR</sequence>